<accession>G7HX59</accession>
<name>G7HX59_9CORY</name>
<feature type="chain" id="PRO_5038500408" description="Lipoprotein" evidence="1">
    <location>
        <begin position="20"/>
        <end position="158"/>
    </location>
</feature>
<evidence type="ECO:0008006" key="4">
    <source>
        <dbReference type="Google" id="ProtNLM"/>
    </source>
</evidence>
<dbReference type="Proteomes" id="UP000004840">
    <property type="component" value="Unassembled WGS sequence"/>
</dbReference>
<protein>
    <recommendedName>
        <fullName evidence="4">Lipoprotein</fullName>
    </recommendedName>
</protein>
<evidence type="ECO:0000313" key="2">
    <source>
        <dbReference type="EMBL" id="CCE54774.1"/>
    </source>
</evidence>
<dbReference type="RefSeq" id="WP_006822294.1">
    <property type="nucleotide sequence ID" value="NZ_CAFW01000041.1"/>
</dbReference>
<dbReference type="AlphaFoldDB" id="G7HX59"/>
<reference evidence="2 3" key="1">
    <citation type="journal article" date="2012" name="J. Bacteriol.">
        <title>Genome Sequence of Corynebacterium casei UCMA 3821, Isolated from a Smear-Ripened Cheese.</title>
        <authorList>
            <person name="Monnet C."/>
            <person name="Loux V."/>
            <person name="Bento P."/>
            <person name="Gibrat J.F."/>
            <person name="Straub C."/>
            <person name="Bonnarme P."/>
            <person name="Landaud S."/>
            <person name="Irlinger F."/>
        </authorList>
    </citation>
    <scope>NUCLEOTIDE SEQUENCE [LARGE SCALE GENOMIC DNA]</scope>
    <source>
        <strain evidence="2 3">UCMA 3821</strain>
    </source>
</reference>
<evidence type="ECO:0000256" key="1">
    <source>
        <dbReference type="SAM" id="SignalP"/>
    </source>
</evidence>
<sequence length="158" mass="17392">MKKMSLITGLLTCALALQACSDSSATSPLLEALEDHRGEATESDRIFLDFKEVYPDYDEFIIVCQDAFREMALEHAGLPEDSVDQLGETESAILAYSSNDQSDVFADVVDNSDVTLCEGVHDSAVPITQNLQPFSYSEEFRSPAGSPWLRQGLDEALY</sequence>
<dbReference type="EMBL" id="CAFW01000041">
    <property type="protein sequence ID" value="CCE54774.1"/>
    <property type="molecule type" value="Genomic_DNA"/>
</dbReference>
<gene>
    <name evidence="2" type="ORF">CCAS_06050</name>
</gene>
<dbReference type="PROSITE" id="PS51257">
    <property type="entry name" value="PROKAR_LIPOPROTEIN"/>
    <property type="match status" value="1"/>
</dbReference>
<evidence type="ECO:0000313" key="3">
    <source>
        <dbReference type="Proteomes" id="UP000004840"/>
    </source>
</evidence>
<comment type="caution">
    <text evidence="2">The sequence shown here is derived from an EMBL/GenBank/DDBJ whole genome shotgun (WGS) entry which is preliminary data.</text>
</comment>
<feature type="signal peptide" evidence="1">
    <location>
        <begin position="1"/>
        <end position="19"/>
    </location>
</feature>
<proteinExistence type="predicted"/>
<organism evidence="2 3">
    <name type="scientific">Corynebacterium casei UCMA 3821</name>
    <dbReference type="NCBI Taxonomy" id="1110505"/>
    <lineage>
        <taxon>Bacteria</taxon>
        <taxon>Bacillati</taxon>
        <taxon>Actinomycetota</taxon>
        <taxon>Actinomycetes</taxon>
        <taxon>Mycobacteriales</taxon>
        <taxon>Corynebacteriaceae</taxon>
        <taxon>Corynebacterium</taxon>
    </lineage>
</organism>
<keyword evidence="1" id="KW-0732">Signal</keyword>